<dbReference type="EMBL" id="CAJPWZ010000073">
    <property type="protein sequence ID" value="CAG2185231.1"/>
    <property type="molecule type" value="Genomic_DNA"/>
</dbReference>
<comment type="caution">
    <text evidence="2">The sequence shown here is derived from an EMBL/GenBank/DDBJ whole genome shotgun (WGS) entry which is preliminary data.</text>
</comment>
<organism evidence="2 3">
    <name type="scientific">Mytilus edulis</name>
    <name type="common">Blue mussel</name>
    <dbReference type="NCBI Taxonomy" id="6550"/>
    <lineage>
        <taxon>Eukaryota</taxon>
        <taxon>Metazoa</taxon>
        <taxon>Spiralia</taxon>
        <taxon>Lophotrochozoa</taxon>
        <taxon>Mollusca</taxon>
        <taxon>Bivalvia</taxon>
        <taxon>Autobranchia</taxon>
        <taxon>Pteriomorphia</taxon>
        <taxon>Mytilida</taxon>
        <taxon>Mytiloidea</taxon>
        <taxon>Mytilidae</taxon>
        <taxon>Mytilinae</taxon>
        <taxon>Mytilus</taxon>
    </lineage>
</organism>
<feature type="compositionally biased region" description="Polar residues" evidence="1">
    <location>
        <begin position="107"/>
        <end position="117"/>
    </location>
</feature>
<proteinExistence type="predicted"/>
<protein>
    <submittedName>
        <fullName evidence="2">Uncharacterized protein</fullName>
    </submittedName>
</protein>
<evidence type="ECO:0000313" key="2">
    <source>
        <dbReference type="EMBL" id="CAG2185231.1"/>
    </source>
</evidence>
<dbReference type="Proteomes" id="UP000683360">
    <property type="component" value="Unassembled WGS sequence"/>
</dbReference>
<gene>
    <name evidence="2" type="ORF">MEDL_846</name>
</gene>
<dbReference type="OrthoDB" id="6191018at2759"/>
<evidence type="ECO:0000256" key="1">
    <source>
        <dbReference type="SAM" id="MobiDB-lite"/>
    </source>
</evidence>
<dbReference type="PANTHER" id="PTHR46704:SF1">
    <property type="entry name" value="TELOMERE LENGTH REGULATION PROTEIN TEL2 HOMOLOG"/>
    <property type="match status" value="1"/>
</dbReference>
<reference evidence="2" key="1">
    <citation type="submission" date="2021-03" db="EMBL/GenBank/DDBJ databases">
        <authorList>
            <person name="Bekaert M."/>
        </authorList>
    </citation>
    <scope>NUCLEOTIDE SEQUENCE</scope>
</reference>
<name>A0A8S3PPQ9_MYTED</name>
<dbReference type="AlphaFoldDB" id="A0A8S3PPQ9"/>
<evidence type="ECO:0000313" key="3">
    <source>
        <dbReference type="Proteomes" id="UP000683360"/>
    </source>
</evidence>
<keyword evidence="3" id="KW-1185">Reference proteome</keyword>
<feature type="region of interest" description="Disordered" evidence="1">
    <location>
        <begin position="91"/>
        <end position="117"/>
    </location>
</feature>
<feature type="compositionally biased region" description="Polar residues" evidence="1">
    <location>
        <begin position="195"/>
        <end position="215"/>
    </location>
</feature>
<sequence>MNVGLGTPIKQRECDRDFCLVCGNFAKEARRVETIRKLKGKDYSLKDLLKKYGGINVESGTVCRKCSKKVDSLHKKNTDFYNECQKNAGMSKRMASSPHINPPKRINMSTPKTSTQYAAVFSDSEEEEDDISIIGLHLSDEDTETDQAHVSGILSLQSASSLSGSSSHPFSLDSLTSSATSDSATSFQTASMTSLASSNSVTSNQTGSCSTSTDHIYSKNNEKSSTVKSKGKEDKQRSTIPAAIDHDYIVSKPSPVVQNVMVDKIMDFKNNIDINSKTEMKEADTEILISILKTKNKREVIKHLLTTEGFKDSILCLLMEEINLMSNRLRNRKLFYVSELMKKRPEDLKFFKWNEIICEFMVKFPTVFSLILTMFLTPQDMENKDKIEAIIPRIGMVYSMLMQGRNKELSRIQRITSLFLFDNICDQKVFDRLQTVGVCLSYERSLQIVEMIGGHFNDKVVQLKCMDMSKEVGQDFAIQTFDQQLYAVSQQVKWSMPEVFQSHILRLGGFHTLSCFIACIGKLWADGGLRDLMVDSGVYAGCTVDQMLLGKQFNRSVRGLTLVYEALRSLLRSLWFASFFKWCEENDGIDAIPKDVWVMLSKCQAKFSDESESYKDVLNELTILYTTHVLPLTNLSCTELCQCQASDLCKNINTHLADIDDDDDDA</sequence>
<accession>A0A8S3PPQ9</accession>
<feature type="region of interest" description="Disordered" evidence="1">
    <location>
        <begin position="195"/>
        <end position="238"/>
    </location>
</feature>
<dbReference type="PANTHER" id="PTHR46704">
    <property type="entry name" value="CXC DOMAIN-CONTAINING PROTEIN-RELATED"/>
    <property type="match status" value="1"/>
</dbReference>